<accession>A0A2K1KNL1</accession>
<evidence type="ECO:0000256" key="1">
    <source>
        <dbReference type="SAM" id="MobiDB-lite"/>
    </source>
</evidence>
<protein>
    <submittedName>
        <fullName evidence="2 3">Uncharacterized protein</fullName>
    </submittedName>
</protein>
<name>A0A2K1KNL1_PHYPA</name>
<dbReference type="EnsemblPlants" id="Pp3c4_15570V3.1">
    <property type="protein sequence ID" value="PAC:32919948.CDS.1"/>
    <property type="gene ID" value="Pp3c4_15570"/>
</dbReference>
<dbReference type="InParanoid" id="A0A2K1KNL1"/>
<dbReference type="PaxDb" id="3218-PP1S13_382V6.1"/>
<dbReference type="AlphaFoldDB" id="A0A2K1KNL1"/>
<reference evidence="3" key="3">
    <citation type="submission" date="2020-12" db="UniProtKB">
        <authorList>
            <consortium name="EnsemblPlants"/>
        </authorList>
    </citation>
    <scope>IDENTIFICATION</scope>
</reference>
<feature type="compositionally biased region" description="Polar residues" evidence="1">
    <location>
        <begin position="32"/>
        <end position="50"/>
    </location>
</feature>
<feature type="region of interest" description="Disordered" evidence="1">
    <location>
        <begin position="1"/>
        <end position="50"/>
    </location>
</feature>
<reference evidence="2 4" key="1">
    <citation type="journal article" date="2008" name="Science">
        <title>The Physcomitrella genome reveals evolutionary insights into the conquest of land by plants.</title>
        <authorList>
            <person name="Rensing S."/>
            <person name="Lang D."/>
            <person name="Zimmer A."/>
            <person name="Terry A."/>
            <person name="Salamov A."/>
            <person name="Shapiro H."/>
            <person name="Nishiyama T."/>
            <person name="Perroud P.-F."/>
            <person name="Lindquist E."/>
            <person name="Kamisugi Y."/>
            <person name="Tanahashi T."/>
            <person name="Sakakibara K."/>
            <person name="Fujita T."/>
            <person name="Oishi K."/>
            <person name="Shin-I T."/>
            <person name="Kuroki Y."/>
            <person name="Toyoda A."/>
            <person name="Suzuki Y."/>
            <person name="Hashimoto A."/>
            <person name="Yamaguchi K."/>
            <person name="Sugano A."/>
            <person name="Kohara Y."/>
            <person name="Fujiyama A."/>
            <person name="Anterola A."/>
            <person name="Aoki S."/>
            <person name="Ashton N."/>
            <person name="Barbazuk W.B."/>
            <person name="Barker E."/>
            <person name="Bennetzen J."/>
            <person name="Bezanilla M."/>
            <person name="Blankenship R."/>
            <person name="Cho S.H."/>
            <person name="Dutcher S."/>
            <person name="Estelle M."/>
            <person name="Fawcett J.A."/>
            <person name="Gundlach H."/>
            <person name="Hanada K."/>
            <person name="Heyl A."/>
            <person name="Hicks K.A."/>
            <person name="Hugh J."/>
            <person name="Lohr M."/>
            <person name="Mayer K."/>
            <person name="Melkozernov A."/>
            <person name="Murata T."/>
            <person name="Nelson D."/>
            <person name="Pils B."/>
            <person name="Prigge M."/>
            <person name="Reiss B."/>
            <person name="Renner T."/>
            <person name="Rombauts S."/>
            <person name="Rushton P."/>
            <person name="Sanderfoot A."/>
            <person name="Schween G."/>
            <person name="Shiu S.-H."/>
            <person name="Stueber K."/>
            <person name="Theodoulou F.L."/>
            <person name="Tu H."/>
            <person name="Van de Peer Y."/>
            <person name="Verrier P.J."/>
            <person name="Waters E."/>
            <person name="Wood A."/>
            <person name="Yang L."/>
            <person name="Cove D."/>
            <person name="Cuming A."/>
            <person name="Hasebe M."/>
            <person name="Lucas S."/>
            <person name="Mishler D.B."/>
            <person name="Reski R."/>
            <person name="Grigoriev I."/>
            <person name="Quatrano R.S."/>
            <person name="Boore J.L."/>
        </authorList>
    </citation>
    <scope>NUCLEOTIDE SEQUENCE [LARGE SCALE GENOMIC DNA]</scope>
    <source>
        <strain evidence="3 4">cv. Gransden 2004</strain>
    </source>
</reference>
<sequence>MREATDSLLPSSGHTFSIGIHHSSDTNDHNLRSGSRVSRQTCAIPTKRTS</sequence>
<dbReference type="EMBL" id="ABEU02000004">
    <property type="protein sequence ID" value="PNR55368.1"/>
    <property type="molecule type" value="Genomic_DNA"/>
</dbReference>
<feature type="compositionally biased region" description="Basic and acidic residues" evidence="1">
    <location>
        <begin position="22"/>
        <end position="31"/>
    </location>
</feature>
<dbReference type="Proteomes" id="UP000006727">
    <property type="component" value="Chromosome 4"/>
</dbReference>
<organism evidence="2">
    <name type="scientific">Physcomitrium patens</name>
    <name type="common">Spreading-leaved earth moss</name>
    <name type="synonym">Physcomitrella patens</name>
    <dbReference type="NCBI Taxonomy" id="3218"/>
    <lineage>
        <taxon>Eukaryota</taxon>
        <taxon>Viridiplantae</taxon>
        <taxon>Streptophyta</taxon>
        <taxon>Embryophyta</taxon>
        <taxon>Bryophyta</taxon>
        <taxon>Bryophytina</taxon>
        <taxon>Bryopsida</taxon>
        <taxon>Funariidae</taxon>
        <taxon>Funariales</taxon>
        <taxon>Funariaceae</taxon>
        <taxon>Physcomitrium</taxon>
    </lineage>
</organism>
<evidence type="ECO:0000313" key="3">
    <source>
        <dbReference type="EnsemblPlants" id="PAC:32919948.CDS.1"/>
    </source>
</evidence>
<keyword evidence="4" id="KW-1185">Reference proteome</keyword>
<evidence type="ECO:0000313" key="2">
    <source>
        <dbReference type="EMBL" id="PNR55368.1"/>
    </source>
</evidence>
<reference evidence="2 4" key="2">
    <citation type="journal article" date="2018" name="Plant J.">
        <title>The Physcomitrella patens chromosome-scale assembly reveals moss genome structure and evolution.</title>
        <authorList>
            <person name="Lang D."/>
            <person name="Ullrich K.K."/>
            <person name="Murat F."/>
            <person name="Fuchs J."/>
            <person name="Jenkins J."/>
            <person name="Haas F.B."/>
            <person name="Piednoel M."/>
            <person name="Gundlach H."/>
            <person name="Van Bel M."/>
            <person name="Meyberg R."/>
            <person name="Vives C."/>
            <person name="Morata J."/>
            <person name="Symeonidi A."/>
            <person name="Hiss M."/>
            <person name="Muchero W."/>
            <person name="Kamisugi Y."/>
            <person name="Saleh O."/>
            <person name="Blanc G."/>
            <person name="Decker E.L."/>
            <person name="van Gessel N."/>
            <person name="Grimwood J."/>
            <person name="Hayes R.D."/>
            <person name="Graham S.W."/>
            <person name="Gunter L.E."/>
            <person name="McDaniel S.F."/>
            <person name="Hoernstein S.N.W."/>
            <person name="Larsson A."/>
            <person name="Li F.W."/>
            <person name="Perroud P.F."/>
            <person name="Phillips J."/>
            <person name="Ranjan P."/>
            <person name="Rokshar D.S."/>
            <person name="Rothfels C.J."/>
            <person name="Schneider L."/>
            <person name="Shu S."/>
            <person name="Stevenson D.W."/>
            <person name="Thummler F."/>
            <person name="Tillich M."/>
            <person name="Villarreal Aguilar J.C."/>
            <person name="Widiez T."/>
            <person name="Wong G.K."/>
            <person name="Wymore A."/>
            <person name="Zhang Y."/>
            <person name="Zimmer A.D."/>
            <person name="Quatrano R.S."/>
            <person name="Mayer K.F.X."/>
            <person name="Goodstein D."/>
            <person name="Casacuberta J.M."/>
            <person name="Vandepoele K."/>
            <person name="Reski R."/>
            <person name="Cuming A.C."/>
            <person name="Tuskan G.A."/>
            <person name="Maumus F."/>
            <person name="Salse J."/>
            <person name="Schmutz J."/>
            <person name="Rensing S.A."/>
        </authorList>
    </citation>
    <scope>NUCLEOTIDE SEQUENCE [LARGE SCALE GENOMIC DNA]</scope>
    <source>
        <strain evidence="3 4">cv. Gransden 2004</strain>
    </source>
</reference>
<dbReference type="Gramene" id="Pp3c4_15570V3.1">
    <property type="protein sequence ID" value="PAC:32919948.CDS.1"/>
    <property type="gene ID" value="Pp3c4_15570"/>
</dbReference>
<proteinExistence type="predicted"/>
<evidence type="ECO:0000313" key="4">
    <source>
        <dbReference type="Proteomes" id="UP000006727"/>
    </source>
</evidence>
<gene>
    <name evidence="2" type="ORF">PHYPA_006265</name>
</gene>